<dbReference type="SUPFAM" id="SSF53335">
    <property type="entry name" value="S-adenosyl-L-methionine-dependent methyltransferases"/>
    <property type="match status" value="1"/>
</dbReference>
<dbReference type="EMBL" id="FOFV01000002">
    <property type="protein sequence ID" value="SEQ18038.1"/>
    <property type="molecule type" value="Genomic_DNA"/>
</dbReference>
<gene>
    <name evidence="1" type="ORF">SAMN04488000_10280</name>
</gene>
<evidence type="ECO:0000313" key="1">
    <source>
        <dbReference type="EMBL" id="SEQ18038.1"/>
    </source>
</evidence>
<organism evidence="1 2">
    <name type="scientific">Lentzea albida</name>
    <dbReference type="NCBI Taxonomy" id="65499"/>
    <lineage>
        <taxon>Bacteria</taxon>
        <taxon>Bacillati</taxon>
        <taxon>Actinomycetota</taxon>
        <taxon>Actinomycetes</taxon>
        <taxon>Pseudonocardiales</taxon>
        <taxon>Pseudonocardiaceae</taxon>
        <taxon>Lentzea</taxon>
    </lineage>
</organism>
<accession>A0A1H9DZD5</accession>
<proteinExistence type="predicted"/>
<dbReference type="STRING" id="65499.SAMN04488000_10280"/>
<evidence type="ECO:0008006" key="3">
    <source>
        <dbReference type="Google" id="ProtNLM"/>
    </source>
</evidence>
<dbReference type="AlphaFoldDB" id="A0A1H9DZD5"/>
<reference evidence="2" key="1">
    <citation type="submission" date="2016-10" db="EMBL/GenBank/DDBJ databases">
        <authorList>
            <person name="Varghese N."/>
            <person name="Submissions S."/>
        </authorList>
    </citation>
    <scope>NUCLEOTIDE SEQUENCE [LARGE SCALE GENOMIC DNA]</scope>
    <source>
        <strain evidence="2">DSM 44437</strain>
    </source>
</reference>
<dbReference type="Gene3D" id="3.40.50.150">
    <property type="entry name" value="Vaccinia Virus protein VP39"/>
    <property type="match status" value="1"/>
</dbReference>
<keyword evidence="2" id="KW-1185">Reference proteome</keyword>
<sequence>MVTMRFETVERRRVRSGMADVEQDRDRREAWLISVDGTPRSYVDLLDPADLPFGVTRRIADVVDALPPGPLNALHIGGAAGSLPRYVQHVRRGSDQLVVDADDAMVDLVNAHLPVPTGISVRAGNGVDALRAARDLDLVVLEAVVLPEELASEDFQRYVAEALTGSRTYVVNVVDQPDLSATTRLIDVVAARFGVPLVIADLGLLAGTGPGNVVLVSTEAVLPVAQLDARAREARFPAAVSVGL</sequence>
<protein>
    <recommendedName>
        <fullName evidence="3">Spermidine synthase</fullName>
    </recommendedName>
</protein>
<dbReference type="Proteomes" id="UP000199503">
    <property type="component" value="Unassembled WGS sequence"/>
</dbReference>
<name>A0A1H9DZD5_9PSEU</name>
<dbReference type="InterPro" id="IPR029063">
    <property type="entry name" value="SAM-dependent_MTases_sf"/>
</dbReference>
<evidence type="ECO:0000313" key="2">
    <source>
        <dbReference type="Proteomes" id="UP000199503"/>
    </source>
</evidence>